<dbReference type="OrthoDB" id="9779184at2"/>
<dbReference type="PANTHER" id="PTHR12110:SF21">
    <property type="entry name" value="XYLOSE ISOMERASE-LIKE TIM BARREL DOMAIN-CONTAINING PROTEIN"/>
    <property type="match status" value="1"/>
</dbReference>
<evidence type="ECO:0000313" key="3">
    <source>
        <dbReference type="Proteomes" id="UP000051783"/>
    </source>
</evidence>
<organism evidence="2 3">
    <name type="scientific">Lactiplantibacillus xiangfangensis</name>
    <dbReference type="NCBI Taxonomy" id="942150"/>
    <lineage>
        <taxon>Bacteria</taxon>
        <taxon>Bacillati</taxon>
        <taxon>Bacillota</taxon>
        <taxon>Bacilli</taxon>
        <taxon>Lactobacillales</taxon>
        <taxon>Lactobacillaceae</taxon>
        <taxon>Lactiplantibacillus</taxon>
    </lineage>
</organism>
<dbReference type="Gene3D" id="3.20.20.150">
    <property type="entry name" value="Divalent-metal-dependent TIM barrel enzymes"/>
    <property type="match status" value="1"/>
</dbReference>
<dbReference type="Pfam" id="PF01261">
    <property type="entry name" value="AP_endonuc_2"/>
    <property type="match status" value="1"/>
</dbReference>
<dbReference type="InterPro" id="IPR036237">
    <property type="entry name" value="Xyl_isomerase-like_sf"/>
</dbReference>
<evidence type="ECO:0000259" key="1">
    <source>
        <dbReference type="Pfam" id="PF01261"/>
    </source>
</evidence>
<dbReference type="AlphaFoldDB" id="A0A0R2MCX4"/>
<protein>
    <submittedName>
        <fullName evidence="2">Xylose isomerase</fullName>
    </submittedName>
</protein>
<dbReference type="PATRIC" id="fig|942150.3.peg.2508"/>
<reference evidence="2 3" key="1">
    <citation type="journal article" date="2015" name="Genome Announc.">
        <title>Expanding the biotechnology potential of lactobacilli through comparative genomics of 213 strains and associated genera.</title>
        <authorList>
            <person name="Sun Z."/>
            <person name="Harris H.M."/>
            <person name="McCann A."/>
            <person name="Guo C."/>
            <person name="Argimon S."/>
            <person name="Zhang W."/>
            <person name="Yang X."/>
            <person name="Jeffery I.B."/>
            <person name="Cooney J.C."/>
            <person name="Kagawa T.F."/>
            <person name="Liu W."/>
            <person name="Song Y."/>
            <person name="Salvetti E."/>
            <person name="Wrobel A."/>
            <person name="Rasinkangas P."/>
            <person name="Parkhill J."/>
            <person name="Rea M.C."/>
            <person name="O'Sullivan O."/>
            <person name="Ritari J."/>
            <person name="Douillard F.P."/>
            <person name="Paul Ross R."/>
            <person name="Yang R."/>
            <person name="Briner A.E."/>
            <person name="Felis G.E."/>
            <person name="de Vos W.M."/>
            <person name="Barrangou R."/>
            <person name="Klaenhammer T.R."/>
            <person name="Caufield P.W."/>
            <person name="Cui Y."/>
            <person name="Zhang H."/>
            <person name="O'Toole P.W."/>
        </authorList>
    </citation>
    <scope>NUCLEOTIDE SEQUENCE [LARGE SCALE GENOMIC DNA]</scope>
    <source>
        <strain evidence="2 3">LMG 26013</strain>
    </source>
</reference>
<dbReference type="STRING" id="942150.IV64_GL002401"/>
<gene>
    <name evidence="2" type="ORF">IV64_GL002401</name>
</gene>
<dbReference type="InterPro" id="IPR013022">
    <property type="entry name" value="Xyl_isomerase-like_TIM-brl"/>
</dbReference>
<dbReference type="EMBL" id="JQCL01000055">
    <property type="protein sequence ID" value="KRO11572.1"/>
    <property type="molecule type" value="Genomic_DNA"/>
</dbReference>
<evidence type="ECO:0000313" key="2">
    <source>
        <dbReference type="EMBL" id="KRO11572.1"/>
    </source>
</evidence>
<comment type="caution">
    <text evidence="2">The sequence shown here is derived from an EMBL/GenBank/DDBJ whole genome shotgun (WGS) entry which is preliminary data.</text>
</comment>
<keyword evidence="2" id="KW-0413">Isomerase</keyword>
<keyword evidence="3" id="KW-1185">Reference proteome</keyword>
<dbReference type="Proteomes" id="UP000051783">
    <property type="component" value="Unassembled WGS sequence"/>
</dbReference>
<dbReference type="PANTHER" id="PTHR12110">
    <property type="entry name" value="HYDROXYPYRUVATE ISOMERASE"/>
    <property type="match status" value="1"/>
</dbReference>
<feature type="domain" description="Xylose isomerase-like TIM barrel" evidence="1">
    <location>
        <begin position="32"/>
        <end position="315"/>
    </location>
</feature>
<dbReference type="SUPFAM" id="SSF51658">
    <property type="entry name" value="Xylose isomerase-like"/>
    <property type="match status" value="1"/>
</dbReference>
<dbReference type="InterPro" id="IPR050312">
    <property type="entry name" value="IolE/XylAMocC-like"/>
</dbReference>
<name>A0A0R2MCX4_9LACO</name>
<accession>A0A0R2MCX4</accession>
<sequence length="321" mass="36441">MNGVYVIRGGVNVAKIGFITNCLTGSFAEKVKVAHRLGYTTLEVACWPVGHPKQCDIDADHYGSQDLLSIKKLLNHEQITIHTLAFYENMLHPDRQQQQHNLQHLKRVIALAGDLKVPYVGTYIGKNPNVSLADNFEEYARVFSDIVAFAAKKDVTVLIENCPMPTWDPEGYPATISYTPEMWQRMFELVPNQNYGLNFDPSHLAWMGIDYIQAAKDFSNRIYSVHVKDITTKQNDIGRYGIYGKKIDQTHKYDFGYYQPTLAGYGDLNWEKLFSVLSKKGFEGPVQVEYKNSNGYGSIDDPERGLQLSLAYLKEILAIKE</sequence>
<proteinExistence type="predicted"/>
<dbReference type="GO" id="GO:0016853">
    <property type="term" value="F:isomerase activity"/>
    <property type="evidence" value="ECO:0007669"/>
    <property type="project" value="UniProtKB-KW"/>
</dbReference>